<dbReference type="Pfam" id="PF03732">
    <property type="entry name" value="Retrotrans_gag"/>
    <property type="match status" value="1"/>
</dbReference>
<sequence length="278" mass="32381">MGDVNPIRTLGDYFKPSHEGYRNTIELPKGNNVVPLRPDTIRLERMRLHLFQFSLRDQASNWLERLPAGSITTWEELTTRFLAQFFLSGRTAKLRNDILIWNDSKDFVKPVKAISTSQGNSKTPDRRLLELEDQINFLLKGPRPTSRPSSTHVPQAYLEEVSSTPHLRNQSERPKQNPFNFRERTGPYPQPQALETTPESRERDYMAAQAERIDRFENAIFKQCEVINDRMTEMFGLLKELSASRTPEKVLIREEARHPIIKGVNFIFVIRVEEEKME</sequence>
<dbReference type="AlphaFoldDB" id="A0A6L2LH61"/>
<dbReference type="EMBL" id="BKCJ010004315">
    <property type="protein sequence ID" value="GEU60307.1"/>
    <property type="molecule type" value="Genomic_DNA"/>
</dbReference>
<gene>
    <name evidence="3" type="ORF">Tci_032285</name>
</gene>
<feature type="domain" description="Retrotransposon gag" evidence="2">
    <location>
        <begin position="50"/>
        <end position="99"/>
    </location>
</feature>
<comment type="caution">
    <text evidence="3">The sequence shown here is derived from an EMBL/GenBank/DDBJ whole genome shotgun (WGS) entry which is preliminary data.</text>
</comment>
<accession>A0A6L2LH61</accession>
<proteinExistence type="predicted"/>
<reference evidence="3" key="1">
    <citation type="journal article" date="2019" name="Sci. Rep.">
        <title>Draft genome of Tanacetum cinerariifolium, the natural source of mosquito coil.</title>
        <authorList>
            <person name="Yamashiro T."/>
            <person name="Shiraishi A."/>
            <person name="Satake H."/>
            <person name="Nakayama K."/>
        </authorList>
    </citation>
    <scope>NUCLEOTIDE SEQUENCE</scope>
</reference>
<feature type="region of interest" description="Disordered" evidence="1">
    <location>
        <begin position="161"/>
        <end position="201"/>
    </location>
</feature>
<feature type="compositionally biased region" description="Basic and acidic residues" evidence="1">
    <location>
        <begin position="169"/>
        <end position="185"/>
    </location>
</feature>
<dbReference type="PANTHER" id="PTHR33223">
    <property type="entry name" value="CCHC-TYPE DOMAIN-CONTAINING PROTEIN"/>
    <property type="match status" value="1"/>
</dbReference>
<evidence type="ECO:0000313" key="3">
    <source>
        <dbReference type="EMBL" id="GEU60307.1"/>
    </source>
</evidence>
<organism evidence="3">
    <name type="scientific">Tanacetum cinerariifolium</name>
    <name type="common">Dalmatian daisy</name>
    <name type="synonym">Chrysanthemum cinerariifolium</name>
    <dbReference type="NCBI Taxonomy" id="118510"/>
    <lineage>
        <taxon>Eukaryota</taxon>
        <taxon>Viridiplantae</taxon>
        <taxon>Streptophyta</taxon>
        <taxon>Embryophyta</taxon>
        <taxon>Tracheophyta</taxon>
        <taxon>Spermatophyta</taxon>
        <taxon>Magnoliopsida</taxon>
        <taxon>eudicotyledons</taxon>
        <taxon>Gunneridae</taxon>
        <taxon>Pentapetalae</taxon>
        <taxon>asterids</taxon>
        <taxon>campanulids</taxon>
        <taxon>Asterales</taxon>
        <taxon>Asteraceae</taxon>
        <taxon>Asteroideae</taxon>
        <taxon>Anthemideae</taxon>
        <taxon>Anthemidinae</taxon>
        <taxon>Tanacetum</taxon>
    </lineage>
</organism>
<name>A0A6L2LH61_TANCI</name>
<evidence type="ECO:0000256" key="1">
    <source>
        <dbReference type="SAM" id="MobiDB-lite"/>
    </source>
</evidence>
<dbReference type="InterPro" id="IPR005162">
    <property type="entry name" value="Retrotrans_gag_dom"/>
</dbReference>
<evidence type="ECO:0000259" key="2">
    <source>
        <dbReference type="Pfam" id="PF03732"/>
    </source>
</evidence>
<dbReference type="PANTHER" id="PTHR33223:SF11">
    <property type="entry name" value="ELEMENT PROTEIN, PUTATIVE-RELATED"/>
    <property type="match status" value="1"/>
</dbReference>
<protein>
    <recommendedName>
        <fullName evidence="2">Retrotransposon gag domain-containing protein</fullName>
    </recommendedName>
</protein>